<evidence type="ECO:0000256" key="1">
    <source>
        <dbReference type="ARBA" id="ARBA00010062"/>
    </source>
</evidence>
<sequence length="510" mass="54836">MFRNDPSAAVAARTALVIAGCMLLAGCTSLENFTECETDSACKSKYGSLSVCADDGICEQMTRDMLQAPCDRTYGNFGAEDVVPVGVLLPSSGALGGVGTPVRQAIYLATDDINAMGGLNGREMALVVCDSAGDRDVARQAATYLIEDLGVEAILGPLTATSAFALADLAKQHEVPMISPSITDPNLSDIDDGGYIWRTVATDDKQGEALAKLVQHIMDTVLDKPHEDVRVAMVVNDDIYGETLNRAFTQHMIASGYLDFNPNPGGPDQVVSISYENAVNIDRTVPTDLEMFKELESLSPAPDIVVWLGRPDLWVTMLSYDQLMRSPTIGHTAYHVMPDLAKDIARAEMGSEEVAGRIWGTALKTNADASYPPFQSFRTIYQDAWVYDPVQVQYASNGWDATYALAIAAKNTDLSGEQINKGLERLTADGTEVEAVKSDLQKAYNAVSNGQSVALQGASGPIAFDPQTGDIESDRDIILWCYAHHTLTEVGSIFDGETFTARSCIEAAAE</sequence>
<dbReference type="InterPro" id="IPR051010">
    <property type="entry name" value="BCAA_transport"/>
</dbReference>
<comment type="similarity">
    <text evidence="1">Belongs to the leucine-binding protein family.</text>
</comment>
<dbReference type="Pfam" id="PF13458">
    <property type="entry name" value="Peripla_BP_6"/>
    <property type="match status" value="1"/>
</dbReference>
<dbReference type="PANTHER" id="PTHR30483">
    <property type="entry name" value="LEUCINE-SPECIFIC-BINDING PROTEIN"/>
    <property type="match status" value="1"/>
</dbReference>
<keyword evidence="5" id="KW-1185">Reference proteome</keyword>
<gene>
    <name evidence="4" type="ORF">FIV42_15085</name>
</gene>
<organism evidence="4 5">
    <name type="scientific">Persicimonas caeni</name>
    <dbReference type="NCBI Taxonomy" id="2292766"/>
    <lineage>
        <taxon>Bacteria</taxon>
        <taxon>Deltaproteobacteria</taxon>
        <taxon>Bradymonadales</taxon>
        <taxon>Bradymonadaceae</taxon>
        <taxon>Persicimonas</taxon>
    </lineage>
</organism>
<reference evidence="4 5" key="1">
    <citation type="submission" date="2019-06" db="EMBL/GenBank/DDBJ databases">
        <title>Persicimonas caeni gen. nov., sp. nov., a predatory bacterium isolated from solar saltern.</title>
        <authorList>
            <person name="Wang S."/>
        </authorList>
    </citation>
    <scope>NUCLEOTIDE SEQUENCE [LARGE SCALE GENOMIC DNA]</scope>
    <source>
        <strain evidence="4 5">YN101</strain>
    </source>
</reference>
<dbReference type="OrthoDB" id="7337537at2"/>
<dbReference type="PROSITE" id="PS51257">
    <property type="entry name" value="PROKAR_LIPOPROTEIN"/>
    <property type="match status" value="1"/>
</dbReference>
<evidence type="ECO:0000313" key="4">
    <source>
        <dbReference type="EMBL" id="QDG52016.1"/>
    </source>
</evidence>
<evidence type="ECO:0000313" key="5">
    <source>
        <dbReference type="Proteomes" id="UP000315995"/>
    </source>
</evidence>
<evidence type="ECO:0000259" key="3">
    <source>
        <dbReference type="Pfam" id="PF13458"/>
    </source>
</evidence>
<dbReference type="RefSeq" id="WP_141198493.1">
    <property type="nucleotide sequence ID" value="NZ_CP041186.1"/>
</dbReference>
<dbReference type="InterPro" id="IPR028081">
    <property type="entry name" value="Leu-bd"/>
</dbReference>
<keyword evidence="2" id="KW-0732">Signal</keyword>
<protein>
    <submittedName>
        <fullName evidence="4">ABC transporter substrate-binding protein</fullName>
    </submittedName>
</protein>
<dbReference type="EMBL" id="CP041186">
    <property type="protein sequence ID" value="QDG52016.1"/>
    <property type="molecule type" value="Genomic_DNA"/>
</dbReference>
<proteinExistence type="inferred from homology"/>
<evidence type="ECO:0000256" key="2">
    <source>
        <dbReference type="ARBA" id="ARBA00022729"/>
    </source>
</evidence>
<accession>A0A5B8Y7V6</accession>
<dbReference type="InterPro" id="IPR028082">
    <property type="entry name" value="Peripla_BP_I"/>
</dbReference>
<accession>A0A4Y6PUJ9</accession>
<dbReference type="AlphaFoldDB" id="A0A4Y6PUJ9"/>
<dbReference type="Proteomes" id="UP000315995">
    <property type="component" value="Chromosome"/>
</dbReference>
<name>A0A4Y6PUJ9_PERCE</name>
<feature type="domain" description="Leucine-binding protein" evidence="3">
    <location>
        <begin position="83"/>
        <end position="256"/>
    </location>
</feature>
<dbReference type="PANTHER" id="PTHR30483:SF6">
    <property type="entry name" value="PERIPLASMIC BINDING PROTEIN OF ABC TRANSPORTER FOR NATURAL AMINO ACIDS"/>
    <property type="match status" value="1"/>
</dbReference>
<dbReference type="SUPFAM" id="SSF53822">
    <property type="entry name" value="Periplasmic binding protein-like I"/>
    <property type="match status" value="1"/>
</dbReference>
<dbReference type="Gene3D" id="3.40.50.2300">
    <property type="match status" value="2"/>
</dbReference>